<dbReference type="PANTHER" id="PTHR13743">
    <property type="entry name" value="BEIGE/BEACH-RELATED"/>
    <property type="match status" value="1"/>
</dbReference>
<accession>A0A1R0GLJ8</accession>
<dbReference type="EMBL" id="LSSL01007693">
    <property type="protein sequence ID" value="OLY77761.1"/>
    <property type="molecule type" value="Genomic_DNA"/>
</dbReference>
<feature type="domain" description="BEACH-type PH" evidence="7">
    <location>
        <begin position="1704"/>
        <end position="1836"/>
    </location>
</feature>
<dbReference type="InterPro" id="IPR013320">
    <property type="entry name" value="ConA-like_dom_sf"/>
</dbReference>
<reference evidence="8 9" key="1">
    <citation type="journal article" date="2016" name="Mol. Biol. Evol.">
        <title>Genome-Wide Survey of Gut Fungi (Harpellales) Reveals the First Horizontally Transferred Ubiquitin Gene from a Mosquito Host.</title>
        <authorList>
            <person name="Wang Y."/>
            <person name="White M.M."/>
            <person name="Kvist S."/>
            <person name="Moncalvo J.M."/>
        </authorList>
    </citation>
    <scope>NUCLEOTIDE SEQUENCE [LARGE SCALE GENOMIC DNA]</scope>
    <source>
        <strain evidence="8 9">ALG-7-W6</strain>
    </source>
</reference>
<dbReference type="SMART" id="SM01026">
    <property type="entry name" value="Beach"/>
    <property type="match status" value="1"/>
</dbReference>
<dbReference type="STRING" id="133383.A0A1R0GLJ8"/>
<dbReference type="SUPFAM" id="SSF50729">
    <property type="entry name" value="PH domain-like"/>
    <property type="match status" value="1"/>
</dbReference>
<protein>
    <recommendedName>
        <fullName evidence="4">Beige protein homolog 1</fullName>
    </recommendedName>
</protein>
<dbReference type="InterPro" id="IPR000409">
    <property type="entry name" value="BEACH_dom"/>
</dbReference>
<dbReference type="InterPro" id="IPR050865">
    <property type="entry name" value="BEACH_Domain"/>
</dbReference>
<dbReference type="OrthoDB" id="26681at2759"/>
<evidence type="ECO:0000313" key="9">
    <source>
        <dbReference type="Proteomes" id="UP000187455"/>
    </source>
</evidence>
<evidence type="ECO:0000256" key="5">
    <source>
        <dbReference type="SAM" id="MobiDB-lite"/>
    </source>
</evidence>
<dbReference type="SMART" id="SM00320">
    <property type="entry name" value="WD40"/>
    <property type="match status" value="2"/>
</dbReference>
<dbReference type="CDD" id="cd06071">
    <property type="entry name" value="Beach"/>
    <property type="match status" value="1"/>
</dbReference>
<name>A0A1R0GLJ8_9FUNG</name>
<dbReference type="SUPFAM" id="SSF50978">
    <property type="entry name" value="WD40 repeat-like"/>
    <property type="match status" value="1"/>
</dbReference>
<evidence type="ECO:0000259" key="6">
    <source>
        <dbReference type="PROSITE" id="PS50197"/>
    </source>
</evidence>
<keyword evidence="2" id="KW-0677">Repeat</keyword>
<comment type="caution">
    <text evidence="8">The sequence shown here is derived from an EMBL/GenBank/DDBJ whole genome shotgun (WGS) entry which is preliminary data.</text>
</comment>
<keyword evidence="1" id="KW-0853">WD repeat</keyword>
<dbReference type="Gene3D" id="1.10.1540.10">
    <property type="entry name" value="BEACH domain"/>
    <property type="match status" value="1"/>
</dbReference>
<organism evidence="8 9">
    <name type="scientific">Smittium mucronatum</name>
    <dbReference type="NCBI Taxonomy" id="133383"/>
    <lineage>
        <taxon>Eukaryota</taxon>
        <taxon>Fungi</taxon>
        <taxon>Fungi incertae sedis</taxon>
        <taxon>Zoopagomycota</taxon>
        <taxon>Kickxellomycotina</taxon>
        <taxon>Harpellomycetes</taxon>
        <taxon>Harpellales</taxon>
        <taxon>Legeriomycetaceae</taxon>
        <taxon>Smittium</taxon>
    </lineage>
</organism>
<dbReference type="Pfam" id="PF02138">
    <property type="entry name" value="Beach"/>
    <property type="match status" value="1"/>
</dbReference>
<gene>
    <name evidence="8" type="ORF">AYI68_g8202</name>
</gene>
<evidence type="ECO:0000256" key="3">
    <source>
        <dbReference type="ARBA" id="ARBA00054699"/>
    </source>
</evidence>
<dbReference type="FunFam" id="1.10.1540.10:FF:000001">
    <property type="entry name" value="neurobeachin isoform X1"/>
    <property type="match status" value="1"/>
</dbReference>
<dbReference type="PROSITE" id="PS50197">
    <property type="entry name" value="BEACH"/>
    <property type="match status" value="1"/>
</dbReference>
<evidence type="ECO:0000256" key="1">
    <source>
        <dbReference type="ARBA" id="ARBA00022574"/>
    </source>
</evidence>
<comment type="function">
    <text evidence="3">May be involved in protein sorting and cell wall formation.</text>
</comment>
<dbReference type="PROSITE" id="PS51783">
    <property type="entry name" value="PH_BEACH"/>
    <property type="match status" value="1"/>
</dbReference>
<sequence>MSSAVLSKLWAVNSNPRHFKILFRALVNAEMIVNSQCKKALKDMTRNSRTQEASDDDISQHKIFLIPNGLPSLGFSDLTLDDDEVVDLNSVTEDSFNEDPYHMKDVNCQDFHLFRRKMINFIRSSLLSALNEGIVNSSNENFFYFTGENSGLLLPRFKRLTPKGFSIHLWFNINSESKILNHSNYMVLFHLCCPNDDYFSLRYNSMSKFLEIEFKSKGHCSTIVLSNSLISSDDWQSISLSYCQTKRSWTSGQTPSLTVFVNGLFSQSSSPEFLNDGCYSSLFFGCSPLQIDHNNFPDIECVEVFENLDYLNIENCFNGKMSTIYMFDGPVSEKHAKAFYNLGPMYSDLFKSINDDSILYSQDFVRDSIFFDLKNKEKQYQYGSDKNSININKDLRLYGDLNFLFETRTDLKILLCLKPQSLINSSPILSDSSSMGLSQSLMIHTLKDEGIDLKSKIKINKLKNSKLLLILSLEICYVRKVYSFKKSSVCESLSQISGPSIFSYFPIFFSMPDLSASFEVDNKIQLYLEKNIKHSSYIFNKGIITGLLRLHANESLIKLISTSKELNCNALGSVLDNESNNLSLSCRTSIFSILNVLRDYYSYDYSNIYPLVRSSIEIPPHSDPSVYMWTNWKLNSEITTQAFSKGAMSNIFLSSNEKNEIRKVYLDSLLFLLSKAESSKNSGNPILSNYEAKKYVDHLVYMCNRDSLHVSELLNALFICISDNSELSKSIATKLCKFGLVNSLCYLIQFDDDFLCSKAVEMVVLLHNMSLEASNVSSTSMYTFNLIGNRNITFVSKANLDYVFTLLKSKQKLTMNIYLALISVAIGIGDQMSFLAISNINFDLQDDNYQRENLENTQVGGIAISLPHKTISNVDAIIIILELLALPNTSDRIKSLVLNDLLEIFLNNKENFSKITSASNSYLYNLFILSTAPSDCISVPIYDIGDLSDGDQPDLFPGSFKDKFHVSSTSERTECKSEQDLTFSFDSKVKMIKTAYLLKDRSGIENNQDSPSFPSDFSNLQETSGLSVTSSINNKSEEPGYGNPSLFKDSSAQYPLQAFKLLVSLLWQSIKSIENSLDQLKNSISIIWIVSPLRGSEIMFKLFYNLVELTQAVIYEIQVYKDENDRFLASKEEQRILVSNLDEFLKLVESWLISGLSFQKLISQNKNSLIYHKNSSFDPSILKSKSSSTFSPWDTNYEFCKQYQDLLFSLTDLNQFESFNIKRSDICSRILWTLISGLKSTRENIIIDTLKSLIRLLQTHPLQIFIERNTGSTNVETSSGSICKDNECPVVQNYLPLLGQLHQTYLLFNSHSGNQTSSKSDDNKSEPLPGFSQEIFLLYAIILQQYLPILVDNNRYIFSASLPTFSSILGKSLPNEPSLSNSVGVMNFIKSSYWINVCKDNLTPEILKFDEDEISFRESFIISSLNKIREMLTIKFDYDFKEEKNSKYTESMVSNSIKNSLSSESDCICEIVSFKVAISYSVPPIFIFLHNYNLFVTFNSLSLAITRAVDAIDQVLPNRPLQNSSKSKSNLSRNISTKLSKSYQSLVQKVLSLKLKEYLVNMKIHLKAVKHLTSPRQTFSKDIYAWWDSNDVNLDFEWQSIGTINLLDVSDSNYKGWSVDYVQDKSRMLQRLVPIKSKDFYRPASSKKTNRSSNENQLSDEESSLSFTLHNQSKPYEYDLEKNYVKRFLNFKKKNISVGFYIVPSPKDSIFRLKCSKVMLLHEVYGYLDVANDLIFWTVIHNNLGYPLLEYDTNPTSTYSRRGSQDKLNSKLLMPQAILSQLDLDFSYQISDIIEIQIRTICYKPSGIELFFKNRTSVLFHISKKNELESFYDLILKLNPLLKKIPFSEASCPQKMLEISQITYRWKIGQLTNFDYLMALNTLSGRSYNDLSQYPIFPWILKDYTSSKLDLNSPKIYRDLSKPIGALNDERLSKFRERCNSFEDPSGKIPKFLYGTHYSSPASLSHFLIRNEPYTSIHILLQNGKFDFADRQFYSINEAWNSCINSSWDVKELIPEFFYQPDFLLNHMALDLGSKQDGKKLGDVELPPWAESSPAKFIELHRKALESEYVSSNLHHWIDLIFGYKQKGEEAKKSDNLFYYLTYPNVAMMDSIIDETEKKSMELQMKYFGQTPNQLFLTPHPKRDPITPQFRPICDQLLHSEYFVLNLQTDSCPELLPEVSKFSCPIIHTQPIDIYSMVPCFDINLKSIVNSESNSVTNEFSEFVFTIDANGRFRIHKIEILTKLNMDIDSLDSKATDSIRTLENISKVDLILTPILSSLLLSHSIDENCAVANSLESIKYCTSFCKPNLVACTNTDETTIIKIPFDDLFFGNGNTDVEKSNLNPISGHIVLPCSGILKSSINSDLTINHPIIRNNNSTLCMSSEISTRPQSSSSPSHNLSPISSFSEDDFVNITSKYFNLSFSKTMPCNTNIRNSEQIPSLAENTAFSILKSHLSNYSESIYQNLNINDSKKKKIGARKESSITKSIFGTLSDLGASSNFSIRDKSSLIGLGFGSKNLSLSSPSILSKKSYSEWKITSSIYHDSCFGLNSSEESVKFAKSYQAEPPSINDSKIFSHLVNNVSKNEDVDVSPLNHSNKLHNLTDNLSISLNPPLNKNQSCISFSNCGTLLSVGCEDGSIFIYSISKTYSPMQKFSTLGDKITKNLQQSVYGSYNESINEGQNFHKNNSSEPVSYVQDLMHEKIYTNDLTKILNDGVEIGRSNNLTNQYQSKIADNKIYSKPITKQDSKKDGPNIEKLQYSQISRLIGHTISHDGSVKNICLDTNLDLMVSCSLDNTIVIHSLSKMKVIRTLRPNFNIETLKYENRENLYFNKSIGSDETKDLDSFNRNATTKSSDQKFAHKNSWNSNISVPLFSEFFGSEIFKSSGIIEKLIILPDSKILIFCYIYESCKPGEINHENVNQDRSRRSYFLQTFSVNGQLLHTSGKLGKGISLVDWSTTGHYQSRKKNCDFDSQIIRKKHHRVFGKSNAENSKKGVSSRNSVKKYSTSANISTKRSLLALLNSDKTVFILDLNNLRTVGIFSLPLNGFCINFGTTSSVQDNRASNSTIVSFESKPNSKFLTKDLLYIGCGQSQLIVMRL</sequence>
<evidence type="ECO:0000313" key="8">
    <source>
        <dbReference type="EMBL" id="OLY77761.1"/>
    </source>
</evidence>
<dbReference type="InterPro" id="IPR023362">
    <property type="entry name" value="PH-BEACH_dom"/>
</dbReference>
<proteinExistence type="predicted"/>
<dbReference type="InterPro" id="IPR001680">
    <property type="entry name" value="WD40_rpt"/>
</dbReference>
<feature type="domain" description="BEACH" evidence="6">
    <location>
        <begin position="1851"/>
        <end position="2143"/>
    </location>
</feature>
<evidence type="ECO:0000259" key="7">
    <source>
        <dbReference type="PROSITE" id="PS51783"/>
    </source>
</evidence>
<dbReference type="Proteomes" id="UP000187455">
    <property type="component" value="Unassembled WGS sequence"/>
</dbReference>
<dbReference type="SUPFAM" id="SSF81837">
    <property type="entry name" value="BEACH domain"/>
    <property type="match status" value="1"/>
</dbReference>
<dbReference type="Pfam" id="PF14844">
    <property type="entry name" value="PH_BEACH"/>
    <property type="match status" value="1"/>
</dbReference>
<evidence type="ECO:0000256" key="2">
    <source>
        <dbReference type="ARBA" id="ARBA00022737"/>
    </source>
</evidence>
<dbReference type="PANTHER" id="PTHR13743:SF123">
    <property type="entry name" value="PROTEIN FAN"/>
    <property type="match status" value="1"/>
</dbReference>
<dbReference type="Gene3D" id="2.130.10.10">
    <property type="entry name" value="YVTN repeat-like/Quinoprotein amine dehydrogenase"/>
    <property type="match status" value="1"/>
</dbReference>
<dbReference type="InterPro" id="IPR011993">
    <property type="entry name" value="PH-like_dom_sf"/>
</dbReference>
<dbReference type="SUPFAM" id="SSF49899">
    <property type="entry name" value="Concanavalin A-like lectins/glucanases"/>
    <property type="match status" value="1"/>
</dbReference>
<keyword evidence="9" id="KW-1185">Reference proteome</keyword>
<evidence type="ECO:0000256" key="4">
    <source>
        <dbReference type="ARBA" id="ARBA00073334"/>
    </source>
</evidence>
<dbReference type="InterPro" id="IPR036322">
    <property type="entry name" value="WD40_repeat_dom_sf"/>
</dbReference>
<dbReference type="InterPro" id="IPR036372">
    <property type="entry name" value="BEACH_dom_sf"/>
</dbReference>
<feature type="region of interest" description="Disordered" evidence="5">
    <location>
        <begin position="1642"/>
        <end position="1666"/>
    </location>
</feature>
<dbReference type="Gene3D" id="2.30.29.30">
    <property type="entry name" value="Pleckstrin-homology domain (PH domain)/Phosphotyrosine-binding domain (PTB)"/>
    <property type="match status" value="1"/>
</dbReference>
<dbReference type="InterPro" id="IPR015943">
    <property type="entry name" value="WD40/YVTN_repeat-like_dom_sf"/>
</dbReference>